<organism evidence="2 3">
    <name type="scientific">Thermobifida fusca TM51</name>
    <dbReference type="NCBI Taxonomy" id="1169414"/>
    <lineage>
        <taxon>Bacteria</taxon>
        <taxon>Bacillati</taxon>
        <taxon>Actinomycetota</taxon>
        <taxon>Actinomycetes</taxon>
        <taxon>Streptosporangiales</taxon>
        <taxon>Nocardiopsidaceae</taxon>
        <taxon>Thermobifida</taxon>
    </lineage>
</organism>
<evidence type="ECO:0000313" key="3">
    <source>
        <dbReference type="Proteomes" id="UP000014184"/>
    </source>
</evidence>
<dbReference type="AlphaFoldDB" id="A0A9P2T752"/>
<reference evidence="2 3" key="1">
    <citation type="journal article" date="2013" name="Genome Announc.">
        <title>Draft Genome Sequence of the Lignocellulose Decomposer Thermobifida fusca Strain TM51.</title>
        <authorList>
            <person name="Toth A."/>
            <person name="Barna T."/>
            <person name="Nagy I."/>
            <person name="Horvath B."/>
            <person name="Nagy I."/>
            <person name="Tancsics A."/>
            <person name="Kriszt B."/>
            <person name="Baka E."/>
            <person name="Fekete C."/>
            <person name="Kukolya J."/>
        </authorList>
    </citation>
    <scope>NUCLEOTIDE SEQUENCE [LARGE SCALE GENOMIC DNA]</scope>
    <source>
        <strain evidence="2 3">TM51</strain>
    </source>
</reference>
<keyword evidence="1" id="KW-1133">Transmembrane helix</keyword>
<keyword evidence="1" id="KW-0812">Transmembrane</keyword>
<dbReference type="EMBL" id="AOSG01000087">
    <property type="protein sequence ID" value="EOR69907.1"/>
    <property type="molecule type" value="Genomic_DNA"/>
</dbReference>
<keyword evidence="1" id="KW-0472">Membrane</keyword>
<keyword evidence="3" id="KW-1185">Reference proteome</keyword>
<comment type="caution">
    <text evidence="2">The sequence shown here is derived from an EMBL/GenBank/DDBJ whole genome shotgun (WGS) entry which is preliminary data.</text>
</comment>
<accession>A0A9P2T752</accession>
<name>A0A9P2T752_THEFU</name>
<evidence type="ECO:0000256" key="1">
    <source>
        <dbReference type="SAM" id="Phobius"/>
    </source>
</evidence>
<evidence type="ECO:0000313" key="2">
    <source>
        <dbReference type="EMBL" id="EOR69907.1"/>
    </source>
</evidence>
<gene>
    <name evidence="2" type="ORF">TM51_15196</name>
</gene>
<feature type="transmembrane region" description="Helical" evidence="1">
    <location>
        <begin position="231"/>
        <end position="253"/>
    </location>
</feature>
<protein>
    <submittedName>
        <fullName evidence="2">Uncharacterized protein</fullName>
    </submittedName>
</protein>
<dbReference type="Proteomes" id="UP000014184">
    <property type="component" value="Unassembled WGS sequence"/>
</dbReference>
<sequence>MHTNREVSALSRSERSILRSITVGTAALVLCSTLLVCRAPAFAAATPQPGGVIHIDQQLDVSELRVLDVADIAPGYEEAWLVTVINQRNEPVTLGVRVDELHNADNGCSVPETRVDDTCDSPGELGEHVQLRLGTPGNLRMFSAPLNEAVSGSGQIVTVPARGTAEVVIGLKLPATTGNEVQTDSVSFVLVWRAEAIPSTSQWESEDEVPLQTAAAGTPGPAALALTGAHVMLLAGAAVVLLAGGALLVVTVGSEAGRRSADRPVEQ</sequence>
<proteinExistence type="predicted"/>